<dbReference type="Proteomes" id="UP000327044">
    <property type="component" value="Unassembled WGS sequence"/>
</dbReference>
<organism evidence="1">
    <name type="scientific">Photinus pyralis</name>
    <name type="common">Common eastern firefly</name>
    <name type="synonym">Lampyris pyralis</name>
    <dbReference type="NCBI Taxonomy" id="7054"/>
    <lineage>
        <taxon>Eukaryota</taxon>
        <taxon>Metazoa</taxon>
        <taxon>Ecdysozoa</taxon>
        <taxon>Arthropoda</taxon>
        <taxon>Hexapoda</taxon>
        <taxon>Insecta</taxon>
        <taxon>Pterygota</taxon>
        <taxon>Neoptera</taxon>
        <taxon>Endopterygota</taxon>
        <taxon>Coleoptera</taxon>
        <taxon>Polyphaga</taxon>
        <taxon>Elateriformia</taxon>
        <taxon>Elateroidea</taxon>
        <taxon>Lampyridae</taxon>
        <taxon>Lampyrinae</taxon>
        <taxon>Photinus</taxon>
    </lineage>
</organism>
<gene>
    <name evidence="2" type="ORF">PPYR_07461</name>
</gene>
<protein>
    <submittedName>
        <fullName evidence="1">Uncharacterized protein</fullName>
    </submittedName>
</protein>
<dbReference type="InParanoid" id="A0A1Y1JZ92"/>
<evidence type="ECO:0000313" key="1">
    <source>
        <dbReference type="EMBL" id="JAV54632.1"/>
    </source>
</evidence>
<reference evidence="1" key="1">
    <citation type="journal article" date="2016" name="Sci. Rep.">
        <title>Molecular characterization of firefly nuptial gifts: a multi-omics approach sheds light on postcopulatory sexual selection.</title>
        <authorList>
            <person name="Al-Wathiqui N."/>
            <person name="Fallon T.R."/>
            <person name="South A."/>
            <person name="Weng J.K."/>
            <person name="Lewis S.M."/>
        </authorList>
    </citation>
    <scope>NUCLEOTIDE SEQUENCE</scope>
</reference>
<reference evidence="2 3" key="2">
    <citation type="journal article" date="2018" name="Elife">
        <title>Firefly genomes illuminate parallel origins of bioluminescence in beetles.</title>
        <authorList>
            <person name="Fallon T.R."/>
            <person name="Lower S.E."/>
            <person name="Chang C.H."/>
            <person name="Bessho-Uehara M."/>
            <person name="Martin G.J."/>
            <person name="Bewick A.J."/>
            <person name="Behringer M."/>
            <person name="Debat H.J."/>
            <person name="Wong I."/>
            <person name="Day J.C."/>
            <person name="Suvorov A."/>
            <person name="Silva C.J."/>
            <person name="Stanger-Hall K.F."/>
            <person name="Hall D.W."/>
            <person name="Schmitz R.J."/>
            <person name="Nelson D.R."/>
            <person name="Lewis S.M."/>
            <person name="Shigenobu S."/>
            <person name="Bybee S.M."/>
            <person name="Larracuente A.M."/>
            <person name="Oba Y."/>
            <person name="Weng J.K."/>
        </authorList>
    </citation>
    <scope>NUCLEOTIDE SEQUENCE [LARGE SCALE GENOMIC DNA]</scope>
    <source>
        <strain evidence="2">1611_PpyrPB1</strain>
        <tissue evidence="2">Whole body</tissue>
    </source>
</reference>
<evidence type="ECO:0000313" key="2">
    <source>
        <dbReference type="EMBL" id="KAB0799581.1"/>
    </source>
</evidence>
<evidence type="ECO:0000313" key="3">
    <source>
        <dbReference type="Proteomes" id="UP000327044"/>
    </source>
</evidence>
<reference evidence="2" key="3">
    <citation type="submission" date="2019-08" db="EMBL/GenBank/DDBJ databases">
        <authorList>
            <consortium name="Photinus pyralis genome working group"/>
            <person name="Fallon T.R."/>
            <person name="Sander Lower S.E."/>
            <person name="Weng J.-K."/>
        </authorList>
    </citation>
    <scope>NUCLEOTIDE SEQUENCE</scope>
    <source>
        <strain evidence="2">1611_PpyrPB1</strain>
        <tissue evidence="2">Whole body</tissue>
    </source>
</reference>
<name>A0A1Y1JZ92_PHOPY</name>
<dbReference type="EMBL" id="GEZM01096716">
    <property type="protein sequence ID" value="JAV54632.1"/>
    <property type="molecule type" value="Transcribed_RNA"/>
</dbReference>
<sequence>MEDTNTERNLQWKQRHTTASLVYSRVKYAKQEEQDVNCHAKAESISQQLAPAVHITKTYKTKIKLQENFHSRDSTSIPHQHTPLRIRWAELKNGTQSVKVDTAPSFYRCYKSSKMKIEAVS</sequence>
<keyword evidence="3" id="KW-1185">Reference proteome</keyword>
<dbReference type="EMBL" id="VVIM01000005">
    <property type="protein sequence ID" value="KAB0799581.1"/>
    <property type="molecule type" value="Genomic_DNA"/>
</dbReference>
<dbReference type="AlphaFoldDB" id="A0A1Y1JZ92"/>
<accession>A0A1Y1JZ92</accession>
<dbReference type="EMBL" id="GEZM01096711">
    <property type="protein sequence ID" value="JAV54633.1"/>
    <property type="molecule type" value="Transcribed_RNA"/>
</dbReference>
<proteinExistence type="predicted"/>